<dbReference type="Proteomes" id="UP000684084">
    <property type="component" value="Unassembled WGS sequence"/>
</dbReference>
<organism evidence="5 6">
    <name type="scientific">Rhizophagus irregularis</name>
    <dbReference type="NCBI Taxonomy" id="588596"/>
    <lineage>
        <taxon>Eukaryota</taxon>
        <taxon>Fungi</taxon>
        <taxon>Fungi incertae sedis</taxon>
        <taxon>Mucoromycota</taxon>
        <taxon>Glomeromycotina</taxon>
        <taxon>Glomeromycetes</taxon>
        <taxon>Glomerales</taxon>
        <taxon>Glomeraceae</taxon>
        <taxon>Rhizophagus</taxon>
    </lineage>
</organism>
<proteinExistence type="predicted"/>
<feature type="domain" description="RSE1/DDB1/CPSF1 first beta-propeller" evidence="3">
    <location>
        <begin position="14"/>
        <end position="368"/>
    </location>
</feature>
<dbReference type="Pfam" id="PF03178">
    <property type="entry name" value="CPSF_A"/>
    <property type="match status" value="1"/>
</dbReference>
<dbReference type="InterPro" id="IPR004871">
    <property type="entry name" value="RSE1/DDB1/CPSF1_C"/>
</dbReference>
<reference evidence="5" key="1">
    <citation type="submission" date="2020-05" db="EMBL/GenBank/DDBJ databases">
        <authorList>
            <person name="Rincon C."/>
            <person name="Sanders R I."/>
            <person name="Robbins C."/>
            <person name="Chaturvedi A."/>
        </authorList>
    </citation>
    <scope>NUCLEOTIDE SEQUENCE</scope>
    <source>
        <strain evidence="5">CHB12</strain>
    </source>
</reference>
<evidence type="ECO:0000259" key="3">
    <source>
        <dbReference type="Pfam" id="PF10433"/>
    </source>
</evidence>
<evidence type="ECO:0000256" key="1">
    <source>
        <dbReference type="ARBA" id="ARBA00023242"/>
    </source>
</evidence>
<feature type="domain" description="RSE1/DDB1/CPSF1 second beta-propeller" evidence="4">
    <location>
        <begin position="424"/>
        <end position="735"/>
    </location>
</feature>
<evidence type="ECO:0000313" key="5">
    <source>
        <dbReference type="EMBL" id="CAB5386985.1"/>
    </source>
</evidence>
<protein>
    <recommendedName>
        <fullName evidence="7">DNA damage-binding protein 1</fullName>
    </recommendedName>
</protein>
<dbReference type="Pfam" id="PF23726">
    <property type="entry name" value="Beta-prop_RSE1_2nd"/>
    <property type="match status" value="1"/>
</dbReference>
<name>A0A916EGN1_9GLOM</name>
<dbReference type="PANTHER" id="PTHR10644">
    <property type="entry name" value="DNA REPAIR/RNA PROCESSING CPSF FAMILY"/>
    <property type="match status" value="1"/>
</dbReference>
<dbReference type="GO" id="GO:0003676">
    <property type="term" value="F:nucleic acid binding"/>
    <property type="evidence" value="ECO:0007669"/>
    <property type="project" value="InterPro"/>
</dbReference>
<accession>A0A916EGN1</accession>
<dbReference type="InterPro" id="IPR050358">
    <property type="entry name" value="RSE1/DDB1/CFT1"/>
</dbReference>
<evidence type="ECO:0000259" key="2">
    <source>
        <dbReference type="Pfam" id="PF03178"/>
    </source>
</evidence>
<dbReference type="GO" id="GO:0005634">
    <property type="term" value="C:nucleus"/>
    <property type="evidence" value="ECO:0007669"/>
    <property type="project" value="InterPro"/>
</dbReference>
<keyword evidence="1" id="KW-0539">Nucleus</keyword>
<dbReference type="Pfam" id="PF10433">
    <property type="entry name" value="Beta-prop_RSE1_1st"/>
    <property type="match status" value="1"/>
</dbReference>
<dbReference type="OrthoDB" id="433457at2759"/>
<dbReference type="VEuPathDB" id="FungiDB:RhiirFUN_019764"/>
<comment type="caution">
    <text evidence="5">The sequence shown here is derived from an EMBL/GenBank/DDBJ whole genome shotgun (WGS) entry which is preliminary data.</text>
</comment>
<evidence type="ECO:0000259" key="4">
    <source>
        <dbReference type="Pfam" id="PF23726"/>
    </source>
</evidence>
<dbReference type="InterPro" id="IPR018846">
    <property type="entry name" value="Beta-prop_RSE1/DDB1/CPSF1_1st"/>
</dbReference>
<gene>
    <name evidence="5" type="ORF">CHRIB12_LOCUS19935</name>
</gene>
<sequence>MYNYVVTAHKPSTVVSSVRASFSAPDETNLILNKTTRLEFYTLVPNGLKLFMDLPVYARISAMEVYRPRGCTTDLLFVATARYQYFVLSYDVENQKLISEATGNFKYRVGRPAELGVLSVMDPSCRMIGLYAYQGLLTVMPMVTNSGKQKQQLNKSSQQLRRDSRISQPVGTIQKPFNLRLKELLIRSMVLLYNTELPTIAILYEDSKNQCHIKTYRINLKEKECIDNPWKLTNIDDTSNLLVAVPKGGFLIVQSKTIIYYDGNFRPRQIDLEFPTAARGIGFSIKISVIVIKKIFRIAAVDDDGSRYLIGDVFGQLILIVLPDTGDLYTHFLGKISVPSSLLYLDHSYVFVGSHFGDSQLIRLRQDKNEQGFLLDILEKFINLSPIQDFCVVNLERQGQGQVITCSGGSRDGSLRIIRNGVGITVQATLDMSGINGIWSLRPHFDADYDDMLVISFIGATRILKLSQGEELEEIDQYCGFDMTRSTISTANIIGNLLAQVTETSVRLIDLNNQRVTSEWNPPALSKITVADINPTQVVVALGGGNLVYFEIKGLDLVEIKSTTLEYEISCVNISPLDINKPINSTVVAVGLWTIIGVQILRLPTLEIIANQPLEGTAITRSVLLTTFEYNHYLIAALGDGQLFHFIFTPETGRLSEKKQLSLGTQPIMLTSFTSNGMNHVFAASDRPTVIYSSNKKLLYSNVNTKDVTYMCPFRPTPMATSLVITHEEGLTIGSIDEIQKLHIRTIPLNEMPRRIFHQEYSNTIGILTTRPVPDPETGIQEHLSFFKILDDQSFEFYDWSEMLPHEWVHCLTSVKFDQEKEAAPEYYIVGTSFVFPNEPESERGRILVFHVDKEAEHAHKLRLVHQKEVRGAVFTCAPFNGKLLAGINSKVIVLEWNSQEGEEQLTEVCSYRELTMALHVVSRGHFVIVGDLMRSVTLLAYKETEKGEKMLELISKDYNQNWLLAIEALDDEEFIASDADHNLFTLRKNSDSTDEEERKKLEEVGAFHLGDQINRIRHGSLAMNNPDIEPIASRTLLFCTVSGAIGVIATISEERFNFLQKLEHCIDKTIGPIGGLTHSDWRVFQNEYRSREVRDFIDGDLIESFLDLPRKDMAEIAGTLGKKVDDLLKIVEEYTRIH</sequence>
<feature type="domain" description="RSE1/DDB1/CPSF1 C-terminal" evidence="2">
    <location>
        <begin position="785"/>
        <end position="1108"/>
    </location>
</feature>
<evidence type="ECO:0000313" key="6">
    <source>
        <dbReference type="Proteomes" id="UP000684084"/>
    </source>
</evidence>
<dbReference type="EMBL" id="CAGKOT010000057">
    <property type="protein sequence ID" value="CAB5386985.1"/>
    <property type="molecule type" value="Genomic_DNA"/>
</dbReference>
<dbReference type="InterPro" id="IPR058543">
    <property type="entry name" value="Beta-prop_RSE1/DDB1/CPSF1_2nd"/>
</dbReference>
<dbReference type="AlphaFoldDB" id="A0A916EGN1"/>
<evidence type="ECO:0008006" key="7">
    <source>
        <dbReference type="Google" id="ProtNLM"/>
    </source>
</evidence>